<dbReference type="PANTHER" id="PTHR34406:SF1">
    <property type="entry name" value="PROTEIN YCEI"/>
    <property type="match status" value="1"/>
</dbReference>
<accession>A0A8J3W6R9</accession>
<comment type="caution">
    <text evidence="3">The sequence shown here is derived from an EMBL/GenBank/DDBJ whole genome shotgun (WGS) entry which is preliminary data.</text>
</comment>
<name>A0A8J3W6R9_9ACTN</name>
<dbReference type="InterPro" id="IPR007372">
    <property type="entry name" value="Lipid/polyisoprenoid-bd_YceI"/>
</dbReference>
<dbReference type="PANTHER" id="PTHR34406">
    <property type="entry name" value="PROTEIN YCEI"/>
    <property type="match status" value="1"/>
</dbReference>
<evidence type="ECO:0000313" key="3">
    <source>
        <dbReference type="EMBL" id="GIH77990.1"/>
    </source>
</evidence>
<reference evidence="3 4" key="1">
    <citation type="submission" date="2021-01" db="EMBL/GenBank/DDBJ databases">
        <title>Whole genome shotgun sequence of Planobispora longispora NBRC 13918.</title>
        <authorList>
            <person name="Komaki H."/>
            <person name="Tamura T."/>
        </authorList>
    </citation>
    <scope>NUCLEOTIDE SEQUENCE [LARGE SCALE GENOMIC DNA]</scope>
    <source>
        <strain evidence="3 4">NBRC 13918</strain>
    </source>
</reference>
<dbReference type="EMBL" id="BOOH01000036">
    <property type="protein sequence ID" value="GIH77990.1"/>
    <property type="molecule type" value="Genomic_DNA"/>
</dbReference>
<evidence type="ECO:0000259" key="2">
    <source>
        <dbReference type="SMART" id="SM00867"/>
    </source>
</evidence>
<protein>
    <recommendedName>
        <fullName evidence="2">Lipid/polyisoprenoid-binding YceI-like domain-containing protein</fullName>
    </recommendedName>
</protein>
<gene>
    <name evidence="3" type="ORF">Plo01_44190</name>
</gene>
<evidence type="ECO:0000256" key="1">
    <source>
        <dbReference type="ARBA" id="ARBA00008812"/>
    </source>
</evidence>
<proteinExistence type="inferred from homology"/>
<dbReference type="SUPFAM" id="SSF101874">
    <property type="entry name" value="YceI-like"/>
    <property type="match status" value="1"/>
</dbReference>
<dbReference type="SMART" id="SM00867">
    <property type="entry name" value="YceI"/>
    <property type="match status" value="1"/>
</dbReference>
<comment type="similarity">
    <text evidence="1">Belongs to the UPF0312 family.</text>
</comment>
<dbReference type="InterPro" id="IPR036761">
    <property type="entry name" value="TTHA0802/YceI-like_sf"/>
</dbReference>
<sequence length="184" mass="19559">MSITAGNYTLGPASGRLLVKTTRTGLGAKAGHDLTIGVTRWRGDATLDPADPAASSVTVEVDAVSLKVLEGNGGVKPLTGSDRDEIEKIIREKILGTGRHPVILFRSTRVEGTAESFRLEGDLTIVGETRPIVIQGSLAGGRVHGSAAVVQSRWGIRPYSAFFGTLKLNDEVRVQFDVALVPER</sequence>
<dbReference type="AlphaFoldDB" id="A0A8J3W6R9"/>
<dbReference type="RefSeq" id="WP_203892522.1">
    <property type="nucleotide sequence ID" value="NZ_BOOH01000036.1"/>
</dbReference>
<dbReference type="Pfam" id="PF04264">
    <property type="entry name" value="YceI"/>
    <property type="match status" value="1"/>
</dbReference>
<keyword evidence="4" id="KW-1185">Reference proteome</keyword>
<organism evidence="3 4">
    <name type="scientific">Planobispora longispora</name>
    <dbReference type="NCBI Taxonomy" id="28887"/>
    <lineage>
        <taxon>Bacteria</taxon>
        <taxon>Bacillati</taxon>
        <taxon>Actinomycetota</taxon>
        <taxon>Actinomycetes</taxon>
        <taxon>Streptosporangiales</taxon>
        <taxon>Streptosporangiaceae</taxon>
        <taxon>Planobispora</taxon>
    </lineage>
</organism>
<evidence type="ECO:0000313" key="4">
    <source>
        <dbReference type="Proteomes" id="UP000616724"/>
    </source>
</evidence>
<dbReference type="Proteomes" id="UP000616724">
    <property type="component" value="Unassembled WGS sequence"/>
</dbReference>
<feature type="domain" description="Lipid/polyisoprenoid-binding YceI-like" evidence="2">
    <location>
        <begin position="7"/>
        <end position="181"/>
    </location>
</feature>
<dbReference type="Gene3D" id="2.40.128.110">
    <property type="entry name" value="Lipid/polyisoprenoid-binding, YceI-like"/>
    <property type="match status" value="1"/>
</dbReference>